<dbReference type="Proteomes" id="UP000824998">
    <property type="component" value="Unassembled WGS sequence"/>
</dbReference>
<name>A0A9P7Y9P9_9HELO</name>
<dbReference type="EMBL" id="MU251780">
    <property type="protein sequence ID" value="KAG9229346.1"/>
    <property type="molecule type" value="Genomic_DNA"/>
</dbReference>
<keyword evidence="2" id="KW-1185">Reference proteome</keyword>
<sequence>MAIPDEKVAVFVTQKPTKPLPPKKTVRREQEVHCVVSSRHIMLASEHFQTLLSGDFEEGLALRKTGHVTIPLSDDPDTLIILLNIVHGATRKVPRQVSLELLRKLAVMVNDYGMLGSVEFFADTWIDHSKREGLPGSYTEDVLSWLFVFFVFERAEEFKDMTKLTQRECDENFDQNAREILLPVAIVDSIHQGRLDAINSAITVVHTFISKYMDGETHCETGMDEGLRFACDSMLLGSLMKGSRKIGIWPRPYAPFIGQNFRDLAKAIRGIKISDVCGRSSGRRWTSYGGFEGNAHGLEKQIEDAIIAAEAGLAGLELEKYRKEG</sequence>
<comment type="caution">
    <text evidence="1">The sequence shown here is derived from an EMBL/GenBank/DDBJ whole genome shotgun (WGS) entry which is preliminary data.</text>
</comment>
<evidence type="ECO:0000313" key="1">
    <source>
        <dbReference type="EMBL" id="KAG9229346.1"/>
    </source>
</evidence>
<evidence type="ECO:0000313" key="2">
    <source>
        <dbReference type="Proteomes" id="UP000824998"/>
    </source>
</evidence>
<organism evidence="1 2">
    <name type="scientific">Amylocarpus encephaloides</name>
    <dbReference type="NCBI Taxonomy" id="45428"/>
    <lineage>
        <taxon>Eukaryota</taxon>
        <taxon>Fungi</taxon>
        <taxon>Dikarya</taxon>
        <taxon>Ascomycota</taxon>
        <taxon>Pezizomycotina</taxon>
        <taxon>Leotiomycetes</taxon>
        <taxon>Helotiales</taxon>
        <taxon>Helotiales incertae sedis</taxon>
        <taxon>Amylocarpus</taxon>
    </lineage>
</organism>
<evidence type="ECO:0008006" key="3">
    <source>
        <dbReference type="Google" id="ProtNLM"/>
    </source>
</evidence>
<proteinExistence type="predicted"/>
<dbReference type="AlphaFoldDB" id="A0A9P7Y9P9"/>
<accession>A0A9P7Y9P9</accession>
<gene>
    <name evidence="1" type="ORF">BJ875DRAFT_387537</name>
</gene>
<reference evidence="1" key="1">
    <citation type="journal article" date="2021" name="IMA Fungus">
        <title>Genomic characterization of three marine fungi, including Emericellopsis atlantica sp. nov. with signatures of a generalist lifestyle and marine biomass degradation.</title>
        <authorList>
            <person name="Hagestad O.C."/>
            <person name="Hou L."/>
            <person name="Andersen J.H."/>
            <person name="Hansen E.H."/>
            <person name="Altermark B."/>
            <person name="Li C."/>
            <person name="Kuhnert E."/>
            <person name="Cox R.J."/>
            <person name="Crous P.W."/>
            <person name="Spatafora J.W."/>
            <person name="Lail K."/>
            <person name="Amirebrahimi M."/>
            <person name="Lipzen A."/>
            <person name="Pangilinan J."/>
            <person name="Andreopoulos W."/>
            <person name="Hayes R.D."/>
            <person name="Ng V."/>
            <person name="Grigoriev I.V."/>
            <person name="Jackson S.A."/>
            <person name="Sutton T.D.S."/>
            <person name="Dobson A.D.W."/>
            <person name="Rama T."/>
        </authorList>
    </citation>
    <scope>NUCLEOTIDE SEQUENCE</scope>
    <source>
        <strain evidence="1">TRa018bII</strain>
    </source>
</reference>
<dbReference type="OrthoDB" id="5326346at2759"/>
<protein>
    <recommendedName>
        <fullName evidence="3">BTB domain-containing protein</fullName>
    </recommendedName>
</protein>